<feature type="domain" description="Piwi" evidence="1">
    <location>
        <begin position="5"/>
        <end position="112"/>
    </location>
</feature>
<dbReference type="InterPro" id="IPR003165">
    <property type="entry name" value="Piwi"/>
</dbReference>
<sequence>MTRFNILMKMNIKMRGVNINVVPQLPKKTLTMSYDVSHPVPAKRMQQKNAKATKSSVVGFSGNYGRFIDGYVGDFAFQYPRVEQVDSDLFKSHFANMLVHFQKSHGKLLKRISKYYSHFIVNLK</sequence>
<reference evidence="2 3" key="1">
    <citation type="journal article" date="2017" name="Curr. Biol.">
        <title>Genome architecture and evolution of a unichromosomal asexual nematode.</title>
        <authorList>
            <person name="Fradin H."/>
            <person name="Zegar C."/>
            <person name="Gutwein M."/>
            <person name="Lucas J."/>
            <person name="Kovtun M."/>
            <person name="Corcoran D."/>
            <person name="Baugh L.R."/>
            <person name="Kiontke K."/>
            <person name="Gunsalus K."/>
            <person name="Fitch D.H."/>
            <person name="Piano F."/>
        </authorList>
    </citation>
    <scope>NUCLEOTIDE SEQUENCE [LARGE SCALE GENOMIC DNA]</scope>
    <source>
        <strain evidence="2">PF1309</strain>
    </source>
</reference>
<organism evidence="2 3">
    <name type="scientific">Diploscapter pachys</name>
    <dbReference type="NCBI Taxonomy" id="2018661"/>
    <lineage>
        <taxon>Eukaryota</taxon>
        <taxon>Metazoa</taxon>
        <taxon>Ecdysozoa</taxon>
        <taxon>Nematoda</taxon>
        <taxon>Chromadorea</taxon>
        <taxon>Rhabditida</taxon>
        <taxon>Rhabditina</taxon>
        <taxon>Rhabditomorpha</taxon>
        <taxon>Rhabditoidea</taxon>
        <taxon>Rhabditidae</taxon>
        <taxon>Diploscapter</taxon>
    </lineage>
</organism>
<dbReference type="GO" id="GO:0003676">
    <property type="term" value="F:nucleic acid binding"/>
    <property type="evidence" value="ECO:0007669"/>
    <property type="project" value="InterPro"/>
</dbReference>
<comment type="caution">
    <text evidence="2">The sequence shown here is derived from an EMBL/GenBank/DDBJ whole genome shotgun (WGS) entry which is preliminary data.</text>
</comment>
<evidence type="ECO:0000259" key="1">
    <source>
        <dbReference type="Pfam" id="PF02171"/>
    </source>
</evidence>
<dbReference type="Pfam" id="PF02171">
    <property type="entry name" value="Piwi"/>
    <property type="match status" value="1"/>
</dbReference>
<dbReference type="AlphaFoldDB" id="A0A2A2KU89"/>
<evidence type="ECO:0000313" key="3">
    <source>
        <dbReference type="Proteomes" id="UP000218231"/>
    </source>
</evidence>
<accession>A0A2A2KU89</accession>
<keyword evidence="3" id="KW-1185">Reference proteome</keyword>
<gene>
    <name evidence="2" type="ORF">WR25_19604</name>
</gene>
<dbReference type="Gene3D" id="3.30.420.10">
    <property type="entry name" value="Ribonuclease H-like superfamily/Ribonuclease H"/>
    <property type="match status" value="1"/>
</dbReference>
<evidence type="ECO:0000313" key="2">
    <source>
        <dbReference type="EMBL" id="PAV77439.1"/>
    </source>
</evidence>
<protein>
    <recommendedName>
        <fullName evidence="1">Piwi domain-containing protein</fullName>
    </recommendedName>
</protein>
<dbReference type="OrthoDB" id="10252740at2759"/>
<name>A0A2A2KU89_9BILA</name>
<dbReference type="STRING" id="2018661.A0A2A2KU89"/>
<dbReference type="InterPro" id="IPR012337">
    <property type="entry name" value="RNaseH-like_sf"/>
</dbReference>
<dbReference type="Proteomes" id="UP000218231">
    <property type="component" value="Unassembled WGS sequence"/>
</dbReference>
<dbReference type="SUPFAM" id="SSF53098">
    <property type="entry name" value="Ribonuclease H-like"/>
    <property type="match status" value="1"/>
</dbReference>
<dbReference type="InterPro" id="IPR036397">
    <property type="entry name" value="RNaseH_sf"/>
</dbReference>
<dbReference type="EMBL" id="LIAE01007705">
    <property type="protein sequence ID" value="PAV77439.1"/>
    <property type="molecule type" value="Genomic_DNA"/>
</dbReference>
<proteinExistence type="predicted"/>